<feature type="transmembrane region" description="Helical" evidence="17">
    <location>
        <begin position="605"/>
        <end position="626"/>
    </location>
</feature>
<gene>
    <name evidence="20" type="primary">slc12a7b</name>
</gene>
<dbReference type="InterPro" id="IPR000076">
    <property type="entry name" value="KCL_cotranspt"/>
</dbReference>
<keyword evidence="4" id="KW-0633">Potassium transport</keyword>
<evidence type="ECO:0000256" key="2">
    <source>
        <dbReference type="ARBA" id="ARBA00022448"/>
    </source>
</evidence>
<dbReference type="PANTHER" id="PTHR11827:SF47">
    <property type="entry name" value="SOLUTE CARRIER FAMILY 12 MEMBER 7"/>
    <property type="match status" value="1"/>
</dbReference>
<evidence type="ECO:0000256" key="14">
    <source>
        <dbReference type="ARBA" id="ARBA00046331"/>
    </source>
</evidence>
<dbReference type="GO" id="GO:0007268">
    <property type="term" value="P:chemical synaptic transmission"/>
    <property type="evidence" value="ECO:0007669"/>
    <property type="project" value="TreeGrafter"/>
</dbReference>
<dbReference type="PRINTS" id="PR01081">
    <property type="entry name" value="KCLTRNSPORT"/>
</dbReference>
<dbReference type="InterPro" id="IPR004841">
    <property type="entry name" value="AA-permease/SLC12A_dom"/>
</dbReference>
<keyword evidence="9 17" id="KW-1133">Transmembrane helix</keyword>
<dbReference type="GO" id="GO:0055064">
    <property type="term" value="P:chloride ion homeostasis"/>
    <property type="evidence" value="ECO:0007669"/>
    <property type="project" value="TreeGrafter"/>
</dbReference>
<dbReference type="Pfam" id="PF00324">
    <property type="entry name" value="AA_permease"/>
    <property type="match status" value="2"/>
</dbReference>
<keyword evidence="3" id="KW-1003">Cell membrane</keyword>
<feature type="transmembrane region" description="Helical" evidence="17">
    <location>
        <begin position="638"/>
        <end position="655"/>
    </location>
</feature>
<dbReference type="GO" id="GO:0005886">
    <property type="term" value="C:plasma membrane"/>
    <property type="evidence" value="ECO:0007669"/>
    <property type="project" value="UniProtKB-SubCell"/>
</dbReference>
<proteinExistence type="inferred from homology"/>
<dbReference type="GO" id="GO:1990573">
    <property type="term" value="P:potassium ion import across plasma membrane"/>
    <property type="evidence" value="ECO:0007669"/>
    <property type="project" value="TreeGrafter"/>
</dbReference>
<feature type="region of interest" description="Disordered" evidence="16">
    <location>
        <begin position="963"/>
        <end position="1009"/>
    </location>
</feature>
<dbReference type="PANTHER" id="PTHR11827">
    <property type="entry name" value="SOLUTE CARRIER FAMILY 12, CATION COTRANSPORTERS"/>
    <property type="match status" value="1"/>
</dbReference>
<evidence type="ECO:0000256" key="13">
    <source>
        <dbReference type="ARBA" id="ARBA00023214"/>
    </source>
</evidence>
<evidence type="ECO:0000256" key="11">
    <source>
        <dbReference type="ARBA" id="ARBA00023136"/>
    </source>
</evidence>
<feature type="region of interest" description="Disordered" evidence="16">
    <location>
        <begin position="12"/>
        <end position="48"/>
    </location>
</feature>
<dbReference type="GO" id="GO:0006884">
    <property type="term" value="P:cell volume homeostasis"/>
    <property type="evidence" value="ECO:0007669"/>
    <property type="project" value="TreeGrafter"/>
</dbReference>
<evidence type="ECO:0000256" key="8">
    <source>
        <dbReference type="ARBA" id="ARBA00022958"/>
    </source>
</evidence>
<evidence type="ECO:0000256" key="3">
    <source>
        <dbReference type="ARBA" id="ARBA00022475"/>
    </source>
</evidence>
<comment type="catalytic activity">
    <reaction evidence="15">
        <text>K(+)(in) + chloride(in) = K(+)(out) + chloride(out)</text>
        <dbReference type="Rhea" id="RHEA:72427"/>
        <dbReference type="ChEBI" id="CHEBI:17996"/>
        <dbReference type="ChEBI" id="CHEBI:29103"/>
    </reaction>
</comment>
<evidence type="ECO:0000256" key="5">
    <source>
        <dbReference type="ARBA" id="ARBA00022553"/>
    </source>
</evidence>
<reference evidence="20" key="1">
    <citation type="submission" date="2025-08" db="UniProtKB">
        <authorList>
            <consortium name="Ensembl"/>
        </authorList>
    </citation>
    <scope>IDENTIFICATION</scope>
</reference>
<dbReference type="GO" id="GO:0015379">
    <property type="term" value="F:potassium:chloride symporter activity"/>
    <property type="evidence" value="ECO:0007669"/>
    <property type="project" value="InterPro"/>
</dbReference>
<feature type="transmembrane region" description="Helical" evidence="17">
    <location>
        <begin position="481"/>
        <end position="507"/>
    </location>
</feature>
<dbReference type="GO" id="GO:0055075">
    <property type="term" value="P:potassium ion homeostasis"/>
    <property type="evidence" value="ECO:0007669"/>
    <property type="project" value="TreeGrafter"/>
</dbReference>
<keyword evidence="21" id="KW-1185">Reference proteome</keyword>
<evidence type="ECO:0000256" key="4">
    <source>
        <dbReference type="ARBA" id="ARBA00022538"/>
    </source>
</evidence>
<evidence type="ECO:0000256" key="17">
    <source>
        <dbReference type="SAM" id="Phobius"/>
    </source>
</evidence>
<dbReference type="Gene3D" id="1.20.1740.10">
    <property type="entry name" value="Amino acid/polyamine transporter I"/>
    <property type="match status" value="1"/>
</dbReference>
<name>A0A8C5BKS9_GADMO</name>
<dbReference type="Proteomes" id="UP000694546">
    <property type="component" value="Chromosome 23"/>
</dbReference>
<feature type="transmembrane region" description="Helical" evidence="17">
    <location>
        <begin position="221"/>
        <end position="242"/>
    </location>
</feature>
<evidence type="ECO:0000256" key="7">
    <source>
        <dbReference type="ARBA" id="ARBA00022847"/>
    </source>
</evidence>
<feature type="transmembrane region" description="Helical" evidence="17">
    <location>
        <begin position="177"/>
        <end position="200"/>
    </location>
</feature>
<evidence type="ECO:0000259" key="18">
    <source>
        <dbReference type="Pfam" id="PF00324"/>
    </source>
</evidence>
<dbReference type="NCBIfam" id="TIGR00930">
    <property type="entry name" value="2a30"/>
    <property type="match status" value="1"/>
</dbReference>
<keyword evidence="13" id="KW-0868">Chloride</keyword>
<keyword evidence="5" id="KW-0597">Phosphoprotein</keyword>
<reference evidence="20" key="2">
    <citation type="submission" date="2025-09" db="UniProtKB">
        <authorList>
            <consortium name="Ensembl"/>
        </authorList>
    </citation>
    <scope>IDENTIFICATION</scope>
</reference>
<evidence type="ECO:0000313" key="21">
    <source>
        <dbReference type="Proteomes" id="UP000694546"/>
    </source>
</evidence>
<dbReference type="GO" id="GO:0045202">
    <property type="term" value="C:synapse"/>
    <property type="evidence" value="ECO:0007669"/>
    <property type="project" value="GOC"/>
</dbReference>
<evidence type="ECO:0000313" key="20">
    <source>
        <dbReference type="Ensembl" id="ENSGMOP00000049079.1"/>
    </source>
</evidence>
<comment type="subcellular location">
    <subcellularLocation>
        <location evidence="1">Cell membrane</location>
        <topology evidence="1">Multi-pass membrane protein</topology>
    </subcellularLocation>
</comment>
<feature type="transmembrane region" description="Helical" evidence="17">
    <location>
        <begin position="581"/>
        <end position="599"/>
    </location>
</feature>
<evidence type="ECO:0000256" key="16">
    <source>
        <dbReference type="SAM" id="MobiDB-lite"/>
    </source>
</evidence>
<dbReference type="Ensembl" id="ENSGMOT00000064538.1">
    <property type="protein sequence ID" value="ENSGMOP00000049079.1"/>
    <property type="gene ID" value="ENSGMOG00000012586.2"/>
</dbReference>
<dbReference type="Pfam" id="PF03522">
    <property type="entry name" value="SLC12"/>
    <property type="match status" value="3"/>
</dbReference>
<feature type="transmembrane region" description="Helical" evidence="17">
    <location>
        <begin position="527"/>
        <end position="545"/>
    </location>
</feature>
<feature type="domain" description="Amino acid permease/ SLC12A" evidence="18">
    <location>
        <begin position="438"/>
        <end position="720"/>
    </location>
</feature>
<evidence type="ECO:0000256" key="6">
    <source>
        <dbReference type="ARBA" id="ARBA00022692"/>
    </source>
</evidence>
<keyword evidence="8" id="KW-0630">Potassium</keyword>
<feature type="transmembrane region" description="Helical" evidence="17">
    <location>
        <begin position="143"/>
        <end position="165"/>
    </location>
</feature>
<dbReference type="InterPro" id="IPR004842">
    <property type="entry name" value="SLC12A_fam"/>
</dbReference>
<evidence type="ECO:0008006" key="22">
    <source>
        <dbReference type="Google" id="ProtNLM"/>
    </source>
</evidence>
<feature type="transmembrane region" description="Helical" evidence="17">
    <location>
        <begin position="275"/>
        <end position="294"/>
    </location>
</feature>
<sequence length="1144" mass="125882">MGERFVVVPVGPCNGELEPPDTVFSDPAPENEGAADGVVAGQRDPNTAVPILEYSREPNKYGDGLRKESSPFINNTDNDKAISYDGKNMALFEEEMDSNPMVSSLLNKLANYTNLTQGAQEHEEADEEEAGPKKKAVKSPQMGTFMGVYLPCLQNILGVILFLRLTWIVGTAGIVESLAIVVMCCSCTMLTAISMSAIATNGVVPAGGSYYMISRSLGPEFGGAVGLCFYLGTTFAGSMYILGTIEILLTYIVPQAAIFVAEKKEDEPAALLNNMRVYGTCCLTLMSLVVFVGVKYVNKLALVFLACVVLSILAIYAGVIKTAFDPPDFPVCLLGNRTLQNLNFDKCLKTEEVGNQTVGTALWALFCGGSRALNASCNEYFVLNNVTMIQGIPGLTSGVISDNMWSDYGPLGMLVEKPRQPAVLAADTSQDVYLPYVVNDIASFFTLLVGIYFPSVTGIMAGSNRSGDLRDAQKSIPIGTILAIATTTFIYLTSVVLFGACIDTVLLRDKFGDSVKRNLVIGTLSWPSPWVIVIGSFFSCCGAGLQSLTGAPRLLQAIARDGIVPFLAVFGHGKANGEPTWALLLSGGICEIGILIASLDAVAPILSMFFLMCYLFVNLACAVQTLLRTPNWRPRFKYYHWALSFLGMSLCLSLMFISSWYYAIVAMVIAGLIYKYIEYRGAEKEWGDGIRGLSLNAARYALIRLEEAPPHTKNWRPQMLVLLNVDTDLAVKHPRLLSLTTQLKAGKGLTIVGNVLEGTYLTKDSEAKTAEQNIKSSMAAERTKGFCHVVVSSNLRDGFSHLIQSAGLGGMKHNTVLMAWPGTWKQSNDPASWKNFIETVRETTATHHALLVAKNVDSFPGNLERLGEGTIDVWWVVHDGGMLMLLPFLLRQHKVWRKCKMRIFTVAQMDDNSIQMKKDLQMFLYHLRLDAEVEVVEMHDSDISAFTYEKTLVMEQRSQMLKQMQLSRNEREREIQSITDGSRSSIRRKNQSPPAQSPTEPSPPQVEEDEAQLIHDRNTASHAALSDAAAGVHMTWTKEKLFTERHRGREANANVAVRDLFNMKPEWENLNQSNVRRMHTAVKLNEVVVNKSQGAHLVLLNMPGPPRNRGGDENYMEFLEVLLEGLNRVLLVRGGGREVITIYS</sequence>
<evidence type="ECO:0000256" key="15">
    <source>
        <dbReference type="ARBA" id="ARBA00047825"/>
    </source>
</evidence>
<evidence type="ECO:0000256" key="10">
    <source>
        <dbReference type="ARBA" id="ARBA00023065"/>
    </source>
</evidence>
<organism evidence="20 21">
    <name type="scientific">Gadus morhua</name>
    <name type="common">Atlantic cod</name>
    <dbReference type="NCBI Taxonomy" id="8049"/>
    <lineage>
        <taxon>Eukaryota</taxon>
        <taxon>Metazoa</taxon>
        <taxon>Chordata</taxon>
        <taxon>Craniata</taxon>
        <taxon>Vertebrata</taxon>
        <taxon>Euteleostomi</taxon>
        <taxon>Actinopterygii</taxon>
        <taxon>Neopterygii</taxon>
        <taxon>Teleostei</taxon>
        <taxon>Neoteleostei</taxon>
        <taxon>Acanthomorphata</taxon>
        <taxon>Zeiogadaria</taxon>
        <taxon>Gadariae</taxon>
        <taxon>Gadiformes</taxon>
        <taxon>Gadoidei</taxon>
        <taxon>Gadidae</taxon>
        <taxon>Gadus</taxon>
    </lineage>
</organism>
<dbReference type="OrthoDB" id="2020542at2759"/>
<feature type="transmembrane region" description="Helical" evidence="17">
    <location>
        <begin position="301"/>
        <end position="320"/>
    </location>
</feature>
<dbReference type="InterPro" id="IPR018491">
    <property type="entry name" value="SLC12_C"/>
</dbReference>
<keyword evidence="12" id="KW-0325">Glycoprotein</keyword>
<feature type="transmembrane region" description="Helical" evidence="17">
    <location>
        <begin position="441"/>
        <end position="461"/>
    </location>
</feature>
<keyword evidence="2" id="KW-0813">Transport</keyword>
<evidence type="ECO:0000256" key="1">
    <source>
        <dbReference type="ARBA" id="ARBA00004651"/>
    </source>
</evidence>
<feature type="domain" description="SLC12A transporter C-terminal" evidence="19">
    <location>
        <begin position="1076"/>
        <end position="1144"/>
    </location>
</feature>
<protein>
    <recommendedName>
        <fullName evidence="22">Solute carrier family 12 member 7-like</fullName>
    </recommendedName>
</protein>
<comment type="similarity">
    <text evidence="14">Belongs to the SLC12A transporter family. K/Cl co-transporter subfamily.</text>
</comment>
<keyword evidence="6 17" id="KW-0812">Transmembrane</keyword>
<evidence type="ECO:0000256" key="12">
    <source>
        <dbReference type="ARBA" id="ARBA00023180"/>
    </source>
</evidence>
<dbReference type="AlphaFoldDB" id="A0A8C5BKS9"/>
<feature type="domain" description="Amino acid permease/ SLC12A" evidence="18">
    <location>
        <begin position="148"/>
        <end position="322"/>
    </location>
</feature>
<feature type="domain" description="SLC12A transporter C-terminal" evidence="19">
    <location>
        <begin position="734"/>
        <end position="852"/>
    </location>
</feature>
<keyword evidence="11 17" id="KW-0472">Membrane</keyword>
<accession>A0A8C5BKS9</accession>
<keyword evidence="7" id="KW-0769">Symport</keyword>
<dbReference type="GeneTree" id="ENSGT00940000157657"/>
<feature type="domain" description="SLC12A transporter C-terminal" evidence="19">
    <location>
        <begin position="866"/>
        <end position="991"/>
    </location>
</feature>
<dbReference type="OMA" id="ICEMGIL"/>
<evidence type="ECO:0000259" key="19">
    <source>
        <dbReference type="Pfam" id="PF03522"/>
    </source>
</evidence>
<keyword evidence="10" id="KW-0406">Ion transport</keyword>
<evidence type="ECO:0000256" key="9">
    <source>
        <dbReference type="ARBA" id="ARBA00022989"/>
    </source>
</evidence>